<dbReference type="Pfam" id="PF00440">
    <property type="entry name" value="TetR_N"/>
    <property type="match status" value="1"/>
</dbReference>
<dbReference type="PROSITE" id="PS50977">
    <property type="entry name" value="HTH_TETR_2"/>
    <property type="match status" value="1"/>
</dbReference>
<accession>A0ABY2BJQ1</accession>
<keyword evidence="3" id="KW-0804">Transcription</keyword>
<keyword evidence="1" id="KW-0805">Transcription regulation</keyword>
<feature type="DNA-binding region" description="H-T-H motif" evidence="4">
    <location>
        <begin position="32"/>
        <end position="51"/>
    </location>
</feature>
<sequence>MRYTKEHRAQAKAAIVQEAGRTLKENGFHGVGVDGLAASAQVTSGAVYSNFANKEAVLEEVVATQLGIEFAGLADKEPAERRRMLGDVLRVYLSDLHRVDPGHGCVMPSLSADVARAGDSVREVYRRRMVDVIATLAPAMPGTEEEQAQQAWALVASIVGAITIARALPSGDQAQAILDAVLRTALQSIPDGP</sequence>
<organism evidence="6 7">
    <name type="scientific">Kribbella orskensis</name>
    <dbReference type="NCBI Taxonomy" id="2512216"/>
    <lineage>
        <taxon>Bacteria</taxon>
        <taxon>Bacillati</taxon>
        <taxon>Actinomycetota</taxon>
        <taxon>Actinomycetes</taxon>
        <taxon>Propionibacteriales</taxon>
        <taxon>Kribbellaceae</taxon>
        <taxon>Kribbella</taxon>
    </lineage>
</organism>
<dbReference type="PANTHER" id="PTHR47506:SF7">
    <property type="entry name" value="TRANSCRIPTIONAL REGULATORY PROTEIN"/>
    <property type="match status" value="1"/>
</dbReference>
<evidence type="ECO:0000256" key="2">
    <source>
        <dbReference type="ARBA" id="ARBA00023125"/>
    </source>
</evidence>
<evidence type="ECO:0000256" key="4">
    <source>
        <dbReference type="PROSITE-ProRule" id="PRU00335"/>
    </source>
</evidence>
<evidence type="ECO:0000256" key="1">
    <source>
        <dbReference type="ARBA" id="ARBA00023015"/>
    </source>
</evidence>
<dbReference type="InterPro" id="IPR009057">
    <property type="entry name" value="Homeodomain-like_sf"/>
</dbReference>
<dbReference type="InterPro" id="IPR001647">
    <property type="entry name" value="HTH_TetR"/>
</dbReference>
<gene>
    <name evidence="6" type="ORF">EV644_1065</name>
</gene>
<keyword evidence="2 4" id="KW-0238">DNA-binding</keyword>
<keyword evidence="7" id="KW-1185">Reference proteome</keyword>
<dbReference type="PRINTS" id="PR00455">
    <property type="entry name" value="HTHTETR"/>
</dbReference>
<reference evidence="6 7" key="1">
    <citation type="journal article" date="2015" name="Stand. Genomic Sci.">
        <title>Genomic Encyclopedia of Bacterial and Archaeal Type Strains, Phase III: the genomes of soil and plant-associated and newly described type strains.</title>
        <authorList>
            <person name="Whitman W.B."/>
            <person name="Woyke T."/>
            <person name="Klenk H.P."/>
            <person name="Zhou Y."/>
            <person name="Lilburn T.G."/>
            <person name="Beck B.J."/>
            <person name="De Vos P."/>
            <person name="Vandamme P."/>
            <person name="Eisen J.A."/>
            <person name="Garrity G."/>
            <person name="Hugenholtz P."/>
            <person name="Kyrpides N.C."/>
        </authorList>
    </citation>
    <scope>NUCLEOTIDE SEQUENCE [LARGE SCALE GENOMIC DNA]</scope>
    <source>
        <strain evidence="6 7">VKM Ac-2538</strain>
    </source>
</reference>
<dbReference type="Gene3D" id="1.10.357.10">
    <property type="entry name" value="Tetracycline Repressor, domain 2"/>
    <property type="match status" value="1"/>
</dbReference>
<evidence type="ECO:0000313" key="6">
    <source>
        <dbReference type="EMBL" id="TCO22698.1"/>
    </source>
</evidence>
<evidence type="ECO:0000256" key="3">
    <source>
        <dbReference type="ARBA" id="ARBA00023163"/>
    </source>
</evidence>
<dbReference type="RefSeq" id="WP_158292855.1">
    <property type="nucleotide sequence ID" value="NZ_SLWM01000006.1"/>
</dbReference>
<dbReference type="SUPFAM" id="SSF46689">
    <property type="entry name" value="Homeodomain-like"/>
    <property type="match status" value="1"/>
</dbReference>
<dbReference type="Gene3D" id="1.10.10.60">
    <property type="entry name" value="Homeodomain-like"/>
    <property type="match status" value="1"/>
</dbReference>
<evidence type="ECO:0000313" key="7">
    <source>
        <dbReference type="Proteomes" id="UP000295818"/>
    </source>
</evidence>
<protein>
    <submittedName>
        <fullName evidence="6">TetR family transcriptional regulator</fullName>
    </submittedName>
</protein>
<name>A0ABY2BJQ1_9ACTN</name>
<dbReference type="InterPro" id="IPR036271">
    <property type="entry name" value="Tet_transcr_reg_TetR-rel_C_sf"/>
</dbReference>
<evidence type="ECO:0000259" key="5">
    <source>
        <dbReference type="PROSITE" id="PS50977"/>
    </source>
</evidence>
<feature type="domain" description="HTH tetR-type" evidence="5">
    <location>
        <begin position="9"/>
        <end position="69"/>
    </location>
</feature>
<dbReference type="PANTHER" id="PTHR47506">
    <property type="entry name" value="TRANSCRIPTIONAL REGULATORY PROTEIN"/>
    <property type="match status" value="1"/>
</dbReference>
<dbReference type="Proteomes" id="UP000295818">
    <property type="component" value="Unassembled WGS sequence"/>
</dbReference>
<dbReference type="SUPFAM" id="SSF48498">
    <property type="entry name" value="Tetracyclin repressor-like, C-terminal domain"/>
    <property type="match status" value="1"/>
</dbReference>
<proteinExistence type="predicted"/>
<comment type="caution">
    <text evidence="6">The sequence shown here is derived from an EMBL/GenBank/DDBJ whole genome shotgun (WGS) entry which is preliminary data.</text>
</comment>
<dbReference type="EMBL" id="SLWM01000006">
    <property type="protein sequence ID" value="TCO22698.1"/>
    <property type="molecule type" value="Genomic_DNA"/>
</dbReference>